<name>A0A8B8EN03_CRAVI</name>
<dbReference type="GO" id="GO:0071014">
    <property type="term" value="C:post-mRNA release spliceosomal complex"/>
    <property type="evidence" value="ECO:0007669"/>
    <property type="project" value="TreeGrafter"/>
</dbReference>
<sequence length="431" mass="49024">MAERKSQNMYYPPDWDPSKGSVNKFLGQHPLRDRAKKISQGILVIRFEMPYNIWCGGCNSHIGMGVRYNAEKKKVGNYYSTPIWQFRMKCHLCDNYFEINTDPQNHDYVIVSGARRKEQRWKPEENGQVATEDKAIIKKMASDAMFKLEHTSDDVKKSTGVQMSVGQLEIRRSEYLDDYGLNKLARSKFREVKKAQKKTQMEDKDLLQRSSLEIDLLPKSEEDSKLASLLKYKSLQTYDEKQAQRRKEIESQTIFQETTPKGKESLRKKLSVANSKHLGFTNETISFRTLKETQRLLGIQKRNKKNVQQRTEKSETVNSQETVSTEKDSDIVMECQAVDNKSNLCDDGHLSNTTDKNDVVSGNSECENVSSVMCTVSADCESVMATDSNAIERDTTTHCIDKPASSANVSSLSLVGIYQDSEDTDSECDSS</sequence>
<protein>
    <submittedName>
        <fullName evidence="4">Coiled-coil domain-containing protein 130 homolog</fullName>
    </submittedName>
</protein>
<proteinExistence type="inferred from homology"/>
<evidence type="ECO:0000313" key="3">
    <source>
        <dbReference type="Proteomes" id="UP000694844"/>
    </source>
</evidence>
<gene>
    <name evidence="4" type="primary">LOC111135474</name>
</gene>
<evidence type="ECO:0000313" key="4">
    <source>
        <dbReference type="RefSeq" id="XP_022341287.1"/>
    </source>
</evidence>
<dbReference type="Pfam" id="PF04502">
    <property type="entry name" value="Saf4_Yju2"/>
    <property type="match status" value="1"/>
</dbReference>
<dbReference type="KEGG" id="cvn:111135474"/>
<evidence type="ECO:0000256" key="2">
    <source>
        <dbReference type="SAM" id="MobiDB-lite"/>
    </source>
</evidence>
<dbReference type="AlphaFoldDB" id="A0A8B8EN03"/>
<evidence type="ECO:0000256" key="1">
    <source>
        <dbReference type="ARBA" id="ARBA00005595"/>
    </source>
</evidence>
<accession>A0A8B8EN03</accession>
<keyword evidence="3" id="KW-1185">Reference proteome</keyword>
<dbReference type="OrthoDB" id="360327at2759"/>
<dbReference type="RefSeq" id="XP_022341287.1">
    <property type="nucleotide sequence ID" value="XM_022485579.1"/>
</dbReference>
<comment type="similarity">
    <text evidence="1">Belongs to the CWC16 family.</text>
</comment>
<feature type="region of interest" description="Disordered" evidence="2">
    <location>
        <begin position="302"/>
        <end position="325"/>
    </location>
</feature>
<dbReference type="GO" id="GO:0005684">
    <property type="term" value="C:U2-type spliceosomal complex"/>
    <property type="evidence" value="ECO:0007669"/>
    <property type="project" value="TreeGrafter"/>
</dbReference>
<dbReference type="PANTHER" id="PTHR12111">
    <property type="entry name" value="SPLICING FACTOR YJU2"/>
    <property type="match status" value="1"/>
</dbReference>
<dbReference type="InterPro" id="IPR007590">
    <property type="entry name" value="Saf4/Yju2"/>
</dbReference>
<dbReference type="Proteomes" id="UP000694844">
    <property type="component" value="Chromosome 5"/>
</dbReference>
<dbReference type="GO" id="GO:0000398">
    <property type="term" value="P:mRNA splicing, via spliceosome"/>
    <property type="evidence" value="ECO:0007669"/>
    <property type="project" value="InterPro"/>
</dbReference>
<dbReference type="GeneID" id="111135474"/>
<reference evidence="4" key="1">
    <citation type="submission" date="2025-08" db="UniProtKB">
        <authorList>
            <consortium name="RefSeq"/>
        </authorList>
    </citation>
    <scope>IDENTIFICATION</scope>
    <source>
        <tissue evidence="4">Whole sample</tissue>
    </source>
</reference>
<dbReference type="PANTHER" id="PTHR12111:SF2">
    <property type="entry name" value="SPLICING FACTOR YJU2B-RELATED"/>
    <property type="match status" value="1"/>
</dbReference>
<organism evidence="3 4">
    <name type="scientific">Crassostrea virginica</name>
    <name type="common">Eastern oyster</name>
    <dbReference type="NCBI Taxonomy" id="6565"/>
    <lineage>
        <taxon>Eukaryota</taxon>
        <taxon>Metazoa</taxon>
        <taxon>Spiralia</taxon>
        <taxon>Lophotrochozoa</taxon>
        <taxon>Mollusca</taxon>
        <taxon>Bivalvia</taxon>
        <taxon>Autobranchia</taxon>
        <taxon>Pteriomorphia</taxon>
        <taxon>Ostreida</taxon>
        <taxon>Ostreoidea</taxon>
        <taxon>Ostreidae</taxon>
        <taxon>Crassostrea</taxon>
    </lineage>
</organism>